<feature type="domain" description="DUF202" evidence="6">
    <location>
        <begin position="19"/>
        <end position="81"/>
    </location>
</feature>
<keyword evidence="2 5" id="KW-0812">Transmembrane</keyword>
<keyword evidence="4 5" id="KW-0472">Membrane</keyword>
<evidence type="ECO:0000256" key="5">
    <source>
        <dbReference type="SAM" id="Phobius"/>
    </source>
</evidence>
<dbReference type="EMBL" id="BAAAZW010000001">
    <property type="protein sequence ID" value="GAA3949187.1"/>
    <property type="molecule type" value="Genomic_DNA"/>
</dbReference>
<evidence type="ECO:0000256" key="3">
    <source>
        <dbReference type="ARBA" id="ARBA00022989"/>
    </source>
</evidence>
<dbReference type="InterPro" id="IPR003807">
    <property type="entry name" value="DUF202"/>
</dbReference>
<dbReference type="Pfam" id="PF02656">
    <property type="entry name" value="DUF202"/>
    <property type="match status" value="1"/>
</dbReference>
<gene>
    <name evidence="7" type="ORF">GCM10022231_03310</name>
</gene>
<sequence>MTNMTARPGVEEQREPDYRFTLANERTFLAWQRTSLGLLAAALASLHFLSDTRVVAYLLGGGLGALATVTALGGLMHWRRSDGAIRRGAPLPASRMPELIAATLGLIGVAAAVAAAVAAGIR</sequence>
<proteinExistence type="predicted"/>
<protein>
    <recommendedName>
        <fullName evidence="6">DUF202 domain-containing protein</fullName>
    </recommendedName>
</protein>
<evidence type="ECO:0000256" key="4">
    <source>
        <dbReference type="ARBA" id="ARBA00023136"/>
    </source>
</evidence>
<keyword evidence="8" id="KW-1185">Reference proteome</keyword>
<organism evidence="7 8">
    <name type="scientific">Gordonia caeni</name>
    <dbReference type="NCBI Taxonomy" id="1007097"/>
    <lineage>
        <taxon>Bacteria</taxon>
        <taxon>Bacillati</taxon>
        <taxon>Actinomycetota</taxon>
        <taxon>Actinomycetes</taxon>
        <taxon>Mycobacteriales</taxon>
        <taxon>Gordoniaceae</taxon>
        <taxon>Gordonia</taxon>
    </lineage>
</organism>
<comment type="subcellular location">
    <subcellularLocation>
        <location evidence="1">Endomembrane system</location>
        <topology evidence="1">Multi-pass membrane protein</topology>
    </subcellularLocation>
</comment>
<comment type="caution">
    <text evidence="7">The sequence shown here is derived from an EMBL/GenBank/DDBJ whole genome shotgun (WGS) entry which is preliminary data.</text>
</comment>
<evidence type="ECO:0000313" key="8">
    <source>
        <dbReference type="Proteomes" id="UP001418444"/>
    </source>
</evidence>
<accession>A0ABP7NM38</accession>
<evidence type="ECO:0000259" key="6">
    <source>
        <dbReference type="Pfam" id="PF02656"/>
    </source>
</evidence>
<feature type="transmembrane region" description="Helical" evidence="5">
    <location>
        <begin position="55"/>
        <end position="78"/>
    </location>
</feature>
<reference evidence="8" key="1">
    <citation type="journal article" date="2019" name="Int. J. Syst. Evol. Microbiol.">
        <title>The Global Catalogue of Microorganisms (GCM) 10K type strain sequencing project: providing services to taxonomists for standard genome sequencing and annotation.</title>
        <authorList>
            <consortium name="The Broad Institute Genomics Platform"/>
            <consortium name="The Broad Institute Genome Sequencing Center for Infectious Disease"/>
            <person name="Wu L."/>
            <person name="Ma J."/>
        </authorList>
    </citation>
    <scope>NUCLEOTIDE SEQUENCE [LARGE SCALE GENOMIC DNA]</scope>
    <source>
        <strain evidence="8">JCM 16923</strain>
    </source>
</reference>
<evidence type="ECO:0000313" key="7">
    <source>
        <dbReference type="EMBL" id="GAA3949187.1"/>
    </source>
</evidence>
<keyword evidence="3 5" id="KW-1133">Transmembrane helix</keyword>
<name>A0ABP7NM38_9ACTN</name>
<feature type="transmembrane region" description="Helical" evidence="5">
    <location>
        <begin position="99"/>
        <end position="121"/>
    </location>
</feature>
<evidence type="ECO:0000256" key="1">
    <source>
        <dbReference type="ARBA" id="ARBA00004127"/>
    </source>
</evidence>
<evidence type="ECO:0000256" key="2">
    <source>
        <dbReference type="ARBA" id="ARBA00022692"/>
    </source>
</evidence>
<dbReference type="Proteomes" id="UP001418444">
    <property type="component" value="Unassembled WGS sequence"/>
</dbReference>